<evidence type="ECO:0000256" key="1">
    <source>
        <dbReference type="PROSITE-ProRule" id="PRU00175"/>
    </source>
</evidence>
<evidence type="ECO:0000259" key="2">
    <source>
        <dbReference type="PROSITE" id="PS50089"/>
    </source>
</evidence>
<dbReference type="InterPro" id="IPR001841">
    <property type="entry name" value="Znf_RING"/>
</dbReference>
<comment type="caution">
    <text evidence="3">The sequence shown here is derived from an EMBL/GenBank/DDBJ whole genome shotgun (WGS) entry which is preliminary data.</text>
</comment>
<keyword evidence="1" id="KW-0479">Metal-binding</keyword>
<feature type="domain" description="RING-type" evidence="2">
    <location>
        <begin position="415"/>
        <end position="451"/>
    </location>
</feature>
<evidence type="ECO:0000313" key="4">
    <source>
        <dbReference type="Proteomes" id="UP000187209"/>
    </source>
</evidence>
<dbReference type="SMART" id="SM00184">
    <property type="entry name" value="RING"/>
    <property type="match status" value="3"/>
</dbReference>
<evidence type="ECO:0000313" key="3">
    <source>
        <dbReference type="EMBL" id="OMJ87228.1"/>
    </source>
</evidence>
<dbReference type="AlphaFoldDB" id="A0A1R2CDZ0"/>
<dbReference type="Proteomes" id="UP000187209">
    <property type="component" value="Unassembled WGS sequence"/>
</dbReference>
<dbReference type="EMBL" id="MPUH01000182">
    <property type="protein sequence ID" value="OMJ87228.1"/>
    <property type="molecule type" value="Genomic_DNA"/>
</dbReference>
<reference evidence="3 4" key="1">
    <citation type="submission" date="2016-11" db="EMBL/GenBank/DDBJ databases">
        <title>The macronuclear genome of Stentor coeruleus: a giant cell with tiny introns.</title>
        <authorList>
            <person name="Slabodnick M."/>
            <person name="Ruby J.G."/>
            <person name="Reiff S.B."/>
            <person name="Swart E.C."/>
            <person name="Gosai S."/>
            <person name="Prabakaran S."/>
            <person name="Witkowska E."/>
            <person name="Larue G.E."/>
            <person name="Fisher S."/>
            <person name="Freeman R.M."/>
            <person name="Gunawardena J."/>
            <person name="Chu W."/>
            <person name="Stover N.A."/>
            <person name="Gregory B.D."/>
            <person name="Nowacki M."/>
            <person name="Derisi J."/>
            <person name="Roy S.W."/>
            <person name="Marshall W.F."/>
            <person name="Sood P."/>
        </authorList>
    </citation>
    <scope>NUCLEOTIDE SEQUENCE [LARGE SCALE GENOMIC DNA]</scope>
    <source>
        <strain evidence="3">WM001</strain>
    </source>
</reference>
<keyword evidence="4" id="KW-1185">Reference proteome</keyword>
<keyword evidence="1" id="KW-0862">Zinc</keyword>
<proteinExistence type="predicted"/>
<dbReference type="PROSITE" id="PS50089">
    <property type="entry name" value="ZF_RING_2"/>
    <property type="match status" value="1"/>
</dbReference>
<organism evidence="3 4">
    <name type="scientific">Stentor coeruleus</name>
    <dbReference type="NCBI Taxonomy" id="5963"/>
    <lineage>
        <taxon>Eukaryota</taxon>
        <taxon>Sar</taxon>
        <taxon>Alveolata</taxon>
        <taxon>Ciliophora</taxon>
        <taxon>Postciliodesmatophora</taxon>
        <taxon>Heterotrichea</taxon>
        <taxon>Heterotrichida</taxon>
        <taxon>Stentoridae</taxon>
        <taxon>Stentor</taxon>
    </lineage>
</organism>
<gene>
    <name evidence="3" type="ORF">SteCoe_11069</name>
</gene>
<dbReference type="GO" id="GO:0008270">
    <property type="term" value="F:zinc ion binding"/>
    <property type="evidence" value="ECO:0007669"/>
    <property type="project" value="UniProtKB-KW"/>
</dbReference>
<protein>
    <recommendedName>
        <fullName evidence="2">RING-type domain-containing protein</fullName>
    </recommendedName>
</protein>
<name>A0A1R2CDZ0_9CILI</name>
<sequence>MVSLEVQEEVVINTSFKIAKVKPKEQSFITSFGLSFYQAAIKDLKNPLTITALQNLYKDFEGFSQILVQNNASECINTFKAFCANITAYKNIVEELASSNPGFLGMIFYVFAGVFSWVSRKNIWELNDCSLNTHKEIIDWVCKYLTIELIIHKNETSIIINRSGGLKVDIVETSDSCYAAVSEKSSKVVKGEENNLFKEMFECITLPKDKLIAERLIKWLVDYEFQGGILSSKMRSLIEEYGQWNCKHYLKRIKTTCQIIHCAFCIFDENRDNIPEEITCPCNVPLSNEQIEKIFLKVEPKYNRYYSCKICLIKFRIRSSLECDNHKICLKCRSQNKKNCIDCNRIYNEKEIMFFENFMKNIAEVFNCMICYTGQIYEKVCKSGCEICKSCYVNLDLCPKCKMNTGMKEKRKVLCLTCKKAIQNKDIKVMKCLHPYHENCLKRKKDCIECKK</sequence>
<accession>A0A1R2CDZ0</accession>
<keyword evidence="1" id="KW-0863">Zinc-finger</keyword>